<keyword evidence="1" id="KW-0614">Plasmid</keyword>
<dbReference type="OrthoDB" id="6637710at2"/>
<gene>
    <name evidence="1" type="ORF">CKG00_15020</name>
</gene>
<dbReference type="EMBL" id="NRQY01000002">
    <property type="protein sequence ID" value="RUT64492.1"/>
    <property type="molecule type" value="Genomic_DNA"/>
</dbReference>
<geneLocation type="plasmid" evidence="1">
    <name>unnamed1</name>
</geneLocation>
<dbReference type="Proteomes" id="UP000286908">
    <property type="component" value="Unassembled WGS sequence"/>
</dbReference>
<dbReference type="AlphaFoldDB" id="A0A433ZQV0"/>
<sequence length="126" mass="14288">MSVLSLWPSQPELSFIDRLRACWHRICPGHPGAEDVIDTEWFTNETRNVSCMATIFPLSSGGWNAIVVSRTGYSKKDFSYSFDSFTQIFSTQIEAVRAAEQLAKQFVHLRHRYHHGAQQLACKPAA</sequence>
<name>A0A433ZQV0_MORMO</name>
<evidence type="ECO:0000313" key="2">
    <source>
        <dbReference type="Proteomes" id="UP000286908"/>
    </source>
</evidence>
<comment type="caution">
    <text evidence="1">The sequence shown here is derived from an EMBL/GenBank/DDBJ whole genome shotgun (WGS) entry which is preliminary data.</text>
</comment>
<reference evidence="1 2" key="1">
    <citation type="submission" date="2017-08" db="EMBL/GenBank/DDBJ databases">
        <title>Draft genome sequence of pheromone producing symbiont Morganella morganii, of the female New Zealand grass grub Costelytra giveni.</title>
        <authorList>
            <person name="Laugraud A."/>
            <person name="Young S.D."/>
            <person name="Hurst M.H."/>
        </authorList>
    </citation>
    <scope>NUCLEOTIDE SEQUENCE [LARGE SCALE GENOMIC DNA]</scope>
    <source>
        <strain evidence="1 2">MMsCG</strain>
        <plasmid evidence="1">unnamed1</plasmid>
    </source>
</reference>
<organism evidence="1 2">
    <name type="scientific">Morganella morganii</name>
    <name type="common">Proteus morganii</name>
    <dbReference type="NCBI Taxonomy" id="582"/>
    <lineage>
        <taxon>Bacteria</taxon>
        <taxon>Pseudomonadati</taxon>
        <taxon>Pseudomonadota</taxon>
        <taxon>Gammaproteobacteria</taxon>
        <taxon>Enterobacterales</taxon>
        <taxon>Morganellaceae</taxon>
        <taxon>Morganella</taxon>
    </lineage>
</organism>
<protein>
    <submittedName>
        <fullName evidence="1">Uncharacterized protein</fullName>
    </submittedName>
</protein>
<evidence type="ECO:0000313" key="1">
    <source>
        <dbReference type="EMBL" id="RUT64492.1"/>
    </source>
</evidence>
<accession>A0A433ZQV0</accession>
<proteinExistence type="predicted"/>